<gene>
    <name evidence="1" type="ordered locus">Arad_9823</name>
</gene>
<sequence length="109" mass="12713">MDQFWLEFSGDFSWLGKERKTIKASQFSDAQKAFILKQGDEGVPVAEICRKAGISQATYFNWKKKYAGMLPPEMKKLKQLEDENARLKRIVADLTLDREMLQDVIRRKL</sequence>
<dbReference type="Proteomes" id="UP000001600">
    <property type="component" value="Chromosome 2"/>
</dbReference>
<dbReference type="GO" id="GO:0004803">
    <property type="term" value="F:transposase activity"/>
    <property type="evidence" value="ECO:0007669"/>
    <property type="project" value="InterPro"/>
</dbReference>
<dbReference type="InterPro" id="IPR002514">
    <property type="entry name" value="Transposase_8"/>
</dbReference>
<dbReference type="HOGENOM" id="CLU_027402_34_1_5"/>
<dbReference type="PANTHER" id="PTHR33609">
    <property type="entry name" value="LOW CALCIUM RESPONSE LOCUS PROTEIN S"/>
    <property type="match status" value="1"/>
</dbReference>
<dbReference type="EMBL" id="CP000629">
    <property type="protein sequence ID" value="ACM30781.1"/>
    <property type="molecule type" value="Genomic_DNA"/>
</dbReference>
<dbReference type="InterPro" id="IPR052546">
    <property type="entry name" value="Transposase_8_domain"/>
</dbReference>
<proteinExistence type="predicted"/>
<dbReference type="STRING" id="311403.Arad_9823"/>
<dbReference type="KEGG" id="ara:Arad_9823"/>
<reference evidence="1 2" key="1">
    <citation type="journal article" date="2009" name="J. Bacteriol.">
        <title>Genome sequences of three Agrobacterium biovars help elucidate the evolution of multichromosome genomes in bacteria.</title>
        <authorList>
            <person name="Slater S.C."/>
            <person name="Goldman B.S."/>
            <person name="Goodner B."/>
            <person name="Setubal J.C."/>
            <person name="Farrand S.K."/>
            <person name="Nester E.W."/>
            <person name="Burr T.J."/>
            <person name="Banta L."/>
            <person name="Dickerman A.W."/>
            <person name="Paulsen I."/>
            <person name="Otten L."/>
            <person name="Suen G."/>
            <person name="Welch R."/>
            <person name="Almeida N.F."/>
            <person name="Arnold F."/>
            <person name="Burton O.T."/>
            <person name="Du Z."/>
            <person name="Ewing A."/>
            <person name="Godsy E."/>
            <person name="Heisel S."/>
            <person name="Houmiel K.L."/>
            <person name="Jhaveri J."/>
            <person name="Lu J."/>
            <person name="Miller N.M."/>
            <person name="Norton S."/>
            <person name="Chen Q."/>
            <person name="Phoolcharoen W."/>
            <person name="Ohlin V."/>
            <person name="Ondrusek D."/>
            <person name="Pride N."/>
            <person name="Stricklin S.L."/>
            <person name="Sun J."/>
            <person name="Wheeler C."/>
            <person name="Wilson L."/>
            <person name="Zhu H."/>
            <person name="Wood D.W."/>
        </authorList>
    </citation>
    <scope>NUCLEOTIDE SEQUENCE [LARGE SCALE GENOMIC DNA]</scope>
    <source>
        <strain evidence="2">K84 / ATCC BAA-868</strain>
    </source>
</reference>
<evidence type="ECO:0000313" key="2">
    <source>
        <dbReference type="Proteomes" id="UP000001600"/>
    </source>
</evidence>
<dbReference type="eggNOG" id="COG2963">
    <property type="taxonomic scope" value="Bacteria"/>
</dbReference>
<protein>
    <submittedName>
        <fullName evidence="1">Insertion sequence transposase protein</fullName>
    </submittedName>
</protein>
<dbReference type="GO" id="GO:0003677">
    <property type="term" value="F:DNA binding"/>
    <property type="evidence" value="ECO:0007669"/>
    <property type="project" value="InterPro"/>
</dbReference>
<dbReference type="InterPro" id="IPR009057">
    <property type="entry name" value="Homeodomain-like_sf"/>
</dbReference>
<name>B9JLP5_RHIR8</name>
<evidence type="ECO:0000313" key="1">
    <source>
        <dbReference type="EMBL" id="ACM30781.1"/>
    </source>
</evidence>
<dbReference type="AlphaFoldDB" id="B9JLP5"/>
<accession>B9JLP5</accession>
<dbReference type="PANTHER" id="PTHR33609:SF1">
    <property type="entry name" value="TRANSPOSASE"/>
    <property type="match status" value="1"/>
</dbReference>
<dbReference type="SUPFAM" id="SSF46689">
    <property type="entry name" value="Homeodomain-like"/>
    <property type="match status" value="1"/>
</dbReference>
<organism evidence="1 2">
    <name type="scientific">Rhizobium rhizogenes (strain K84 / ATCC BAA-868)</name>
    <name type="common">Agrobacterium radiobacter</name>
    <dbReference type="NCBI Taxonomy" id="311403"/>
    <lineage>
        <taxon>Bacteria</taxon>
        <taxon>Pseudomonadati</taxon>
        <taxon>Pseudomonadota</taxon>
        <taxon>Alphaproteobacteria</taxon>
        <taxon>Hyphomicrobiales</taxon>
        <taxon>Rhizobiaceae</taxon>
        <taxon>Rhizobium/Agrobacterium group</taxon>
        <taxon>Rhizobium</taxon>
    </lineage>
</organism>
<dbReference type="GO" id="GO:0006313">
    <property type="term" value="P:DNA transposition"/>
    <property type="evidence" value="ECO:0007669"/>
    <property type="project" value="InterPro"/>
</dbReference>
<dbReference type="Pfam" id="PF01527">
    <property type="entry name" value="HTH_Tnp_1"/>
    <property type="match status" value="1"/>
</dbReference>